<evidence type="ECO:0000256" key="1">
    <source>
        <dbReference type="ARBA" id="ARBA00004586"/>
    </source>
</evidence>
<protein>
    <recommendedName>
        <fullName evidence="11">SMP-LTD domain-containing protein</fullName>
    </recommendedName>
</protein>
<feature type="compositionally biased region" description="Low complexity" evidence="9">
    <location>
        <begin position="702"/>
        <end position="712"/>
    </location>
</feature>
<evidence type="ECO:0000256" key="2">
    <source>
        <dbReference type="ARBA" id="ARBA00022448"/>
    </source>
</evidence>
<evidence type="ECO:0000256" key="3">
    <source>
        <dbReference type="ARBA" id="ARBA00022692"/>
    </source>
</evidence>
<name>A0ABP0UIB5_9BRYO</name>
<comment type="subcellular location">
    <subcellularLocation>
        <location evidence="1">Endoplasmic reticulum membrane</location>
    </subcellularLocation>
</comment>
<gene>
    <name evidence="12" type="ORF">CSSPTR1EN2_LOCUS15958</name>
</gene>
<dbReference type="CDD" id="cd21675">
    <property type="entry name" value="SMP_TEX2"/>
    <property type="match status" value="1"/>
</dbReference>
<dbReference type="InterPro" id="IPR057080">
    <property type="entry name" value="PH_SMPa"/>
</dbReference>
<evidence type="ECO:0000313" key="13">
    <source>
        <dbReference type="Proteomes" id="UP001497512"/>
    </source>
</evidence>
<sequence>MFSSQKMMMDAGCCTMLKCWPSFVAGVFFLALTEVLLVVWVVRRLVQKQQQEQEQKNSNSLANSPATMSIHSEGAAISFNLQGSVWVAALPEGNWSKATIKQVGKDKRRDKEGQKEGSRHESRNDGMEIVPKWRHASLSNQILTLKATSGTEETVSLEGCEILAISTSPGPSRKWGKRAPIKVHHPDQVLFNGCKDLLIFFETGWEKEAWCQVLRATAGASTSTVHRTRRDYQAYTHQVEANMPYVNKFFTGLGTKNQFSNVHKSYKSPNVVAGVSRRRTIWRKLTSRTFKGSNAVNSQGNDYGTIQEQEGEIDSIDDAGSTANGTDDTQPNNASIADHDKITITNQKDEDEEPKTLSAEPKLTTVKEIQQGLICLNMVVSRLYFDFHKSPTRMASIQRFFQRQLLKLRTPNYIKSVTVKEFGLGDLPPFATGIRMLPADSEGTLAFEVDVEWHTNFFITCETGLEVRDAKAQESVTAQATQPGLAGAAAAALLTGIEEDLESNGTGQEFASQNGFLAGPKAIGAGEGSNRRGKWVQSMKSMMSHVADQVSQVPLLLRIYCTLLKGTMVVKMKAPPTNHVWFSFKEMPEMDLVSEPCIGDHRISSGPLAAFVVQQLKTQLQDTLVMPNCEDLFMSWMMSETDDWLPQSTVPVAFTPAQAYDEEQQSSKWNPGSQIKAPNNNKPEAAEGPAAISNINQPHRTSSIPSSSSQASNLENPDLQFDPVPASYVRQDLQTDLTSPLLDKVDYHQGGSAAQGVPSMRGDYIGSEYMKEELSGRDLEGGVSDRTLDSVVMDILQQSEGSASDNEVPNLVSFAESHDNIQEAQPKLQSRRSKMLFLGKKMGVKLDEKRRTVLEKLRERKADSDGSSHWGGG</sequence>
<dbReference type="Pfam" id="PF23065">
    <property type="entry name" value="PH_SMPa"/>
    <property type="match status" value="1"/>
</dbReference>
<evidence type="ECO:0000256" key="7">
    <source>
        <dbReference type="ARBA" id="ARBA00023121"/>
    </source>
</evidence>
<feature type="compositionally biased region" description="Polar residues" evidence="9">
    <location>
        <begin position="321"/>
        <end position="335"/>
    </location>
</feature>
<keyword evidence="5 10" id="KW-1133">Transmembrane helix</keyword>
<dbReference type="Proteomes" id="UP001497512">
    <property type="component" value="Chromosome 4"/>
</dbReference>
<evidence type="ECO:0000256" key="4">
    <source>
        <dbReference type="ARBA" id="ARBA00022824"/>
    </source>
</evidence>
<keyword evidence="8 10" id="KW-0472">Membrane</keyword>
<accession>A0ABP0UIB5</accession>
<keyword evidence="6" id="KW-0445">Lipid transport</keyword>
<proteinExistence type="predicted"/>
<keyword evidence="2" id="KW-0813">Transport</keyword>
<evidence type="ECO:0000256" key="8">
    <source>
        <dbReference type="ARBA" id="ARBA00023136"/>
    </source>
</evidence>
<feature type="region of interest" description="Disordered" evidence="9">
    <location>
        <begin position="99"/>
        <end position="125"/>
    </location>
</feature>
<reference evidence="12" key="1">
    <citation type="submission" date="2024-02" db="EMBL/GenBank/DDBJ databases">
        <authorList>
            <consortium name="ELIXIR-Norway"/>
            <consortium name="Elixir Norway"/>
        </authorList>
    </citation>
    <scope>NUCLEOTIDE SEQUENCE</scope>
</reference>
<dbReference type="InterPro" id="IPR031468">
    <property type="entry name" value="SMP_LBD"/>
</dbReference>
<feature type="region of interest" description="Disordered" evidence="9">
    <location>
        <begin position="316"/>
        <end position="359"/>
    </location>
</feature>
<evidence type="ECO:0000256" key="5">
    <source>
        <dbReference type="ARBA" id="ARBA00022989"/>
    </source>
</evidence>
<feature type="domain" description="SMP-LTD" evidence="11">
    <location>
        <begin position="378"/>
        <end position="635"/>
    </location>
</feature>
<evidence type="ECO:0000256" key="9">
    <source>
        <dbReference type="SAM" id="MobiDB-lite"/>
    </source>
</evidence>
<evidence type="ECO:0000313" key="12">
    <source>
        <dbReference type="EMBL" id="CAK9222224.1"/>
    </source>
</evidence>
<dbReference type="PROSITE" id="PS51847">
    <property type="entry name" value="SMP"/>
    <property type="match status" value="1"/>
</dbReference>
<evidence type="ECO:0000256" key="6">
    <source>
        <dbReference type="ARBA" id="ARBA00023055"/>
    </source>
</evidence>
<evidence type="ECO:0000256" key="10">
    <source>
        <dbReference type="SAM" id="Phobius"/>
    </source>
</evidence>
<keyword evidence="7" id="KW-0446">Lipid-binding</keyword>
<keyword evidence="3 10" id="KW-0812">Transmembrane</keyword>
<feature type="compositionally biased region" description="Polar residues" evidence="9">
    <location>
        <begin position="666"/>
        <end position="682"/>
    </location>
</feature>
<dbReference type="PANTHER" id="PTHR13466">
    <property type="entry name" value="TEX2 PROTEIN-RELATED"/>
    <property type="match status" value="1"/>
</dbReference>
<organism evidence="12 13">
    <name type="scientific">Sphagnum troendelagicum</name>
    <dbReference type="NCBI Taxonomy" id="128251"/>
    <lineage>
        <taxon>Eukaryota</taxon>
        <taxon>Viridiplantae</taxon>
        <taxon>Streptophyta</taxon>
        <taxon>Embryophyta</taxon>
        <taxon>Bryophyta</taxon>
        <taxon>Sphagnophytina</taxon>
        <taxon>Sphagnopsida</taxon>
        <taxon>Sphagnales</taxon>
        <taxon>Sphagnaceae</taxon>
        <taxon>Sphagnum</taxon>
    </lineage>
</organism>
<dbReference type="EMBL" id="OZ019896">
    <property type="protein sequence ID" value="CAK9222224.1"/>
    <property type="molecule type" value="Genomic_DNA"/>
</dbReference>
<keyword evidence="4" id="KW-0256">Endoplasmic reticulum</keyword>
<feature type="region of interest" description="Disordered" evidence="9">
    <location>
        <begin position="660"/>
        <end position="723"/>
    </location>
</feature>
<dbReference type="PANTHER" id="PTHR13466:SF0">
    <property type="entry name" value="SMP-LTD DOMAIN-CONTAINING PROTEIN"/>
    <property type="match status" value="1"/>
</dbReference>
<evidence type="ECO:0000259" key="11">
    <source>
        <dbReference type="PROSITE" id="PS51847"/>
    </source>
</evidence>
<keyword evidence="13" id="KW-1185">Reference proteome</keyword>
<feature type="compositionally biased region" description="Basic and acidic residues" evidence="9">
    <location>
        <begin position="103"/>
        <end position="125"/>
    </location>
</feature>
<feature type="transmembrane region" description="Helical" evidence="10">
    <location>
        <begin position="20"/>
        <end position="42"/>
    </location>
</feature>